<feature type="transmembrane region" description="Helical" evidence="1">
    <location>
        <begin position="82"/>
        <end position="102"/>
    </location>
</feature>
<evidence type="ECO:0000256" key="1">
    <source>
        <dbReference type="SAM" id="Phobius"/>
    </source>
</evidence>
<comment type="caution">
    <text evidence="3">The sequence shown here is derived from an EMBL/GenBank/DDBJ whole genome shotgun (WGS) entry which is preliminary data.</text>
</comment>
<dbReference type="AlphaFoldDB" id="A0A9P5XSE2"/>
<dbReference type="EMBL" id="MU150554">
    <property type="protein sequence ID" value="KAF9455697.1"/>
    <property type="molecule type" value="Genomic_DNA"/>
</dbReference>
<evidence type="ECO:0000259" key="2">
    <source>
        <dbReference type="Pfam" id="PF20151"/>
    </source>
</evidence>
<evidence type="ECO:0000313" key="4">
    <source>
        <dbReference type="Proteomes" id="UP000807353"/>
    </source>
</evidence>
<reference evidence="3" key="1">
    <citation type="submission" date="2020-11" db="EMBL/GenBank/DDBJ databases">
        <authorList>
            <consortium name="DOE Joint Genome Institute"/>
            <person name="Ahrendt S."/>
            <person name="Riley R."/>
            <person name="Andreopoulos W."/>
            <person name="Labutti K."/>
            <person name="Pangilinan J."/>
            <person name="Ruiz-Duenas F.J."/>
            <person name="Barrasa J.M."/>
            <person name="Sanchez-Garcia M."/>
            <person name="Camarero S."/>
            <person name="Miyauchi S."/>
            <person name="Serrano A."/>
            <person name="Linde D."/>
            <person name="Babiker R."/>
            <person name="Drula E."/>
            <person name="Ayuso-Fernandez I."/>
            <person name="Pacheco R."/>
            <person name="Padilla G."/>
            <person name="Ferreira P."/>
            <person name="Barriuso J."/>
            <person name="Kellner H."/>
            <person name="Castanera R."/>
            <person name="Alfaro M."/>
            <person name="Ramirez L."/>
            <person name="Pisabarro A.G."/>
            <person name="Kuo A."/>
            <person name="Tritt A."/>
            <person name="Lipzen A."/>
            <person name="He G."/>
            <person name="Yan M."/>
            <person name="Ng V."/>
            <person name="Cullen D."/>
            <person name="Martin F."/>
            <person name="Rosso M.-N."/>
            <person name="Henrissat B."/>
            <person name="Hibbett D."/>
            <person name="Martinez A.T."/>
            <person name="Grigoriev I.V."/>
        </authorList>
    </citation>
    <scope>NUCLEOTIDE SEQUENCE</scope>
    <source>
        <strain evidence="3">CBS 247.69</strain>
    </source>
</reference>
<keyword evidence="4" id="KW-1185">Reference proteome</keyword>
<dbReference type="Proteomes" id="UP000807353">
    <property type="component" value="Unassembled WGS sequence"/>
</dbReference>
<keyword evidence="1" id="KW-0812">Transmembrane</keyword>
<feature type="transmembrane region" description="Helical" evidence="1">
    <location>
        <begin position="150"/>
        <end position="172"/>
    </location>
</feature>
<protein>
    <recommendedName>
        <fullName evidence="2">DUF6533 domain-containing protein</fullName>
    </recommendedName>
</protein>
<proteinExistence type="predicted"/>
<dbReference type="OrthoDB" id="3037019at2759"/>
<keyword evidence="1" id="KW-1133">Transmembrane helix</keyword>
<organism evidence="3 4">
    <name type="scientific">Collybia nuda</name>
    <dbReference type="NCBI Taxonomy" id="64659"/>
    <lineage>
        <taxon>Eukaryota</taxon>
        <taxon>Fungi</taxon>
        <taxon>Dikarya</taxon>
        <taxon>Basidiomycota</taxon>
        <taxon>Agaricomycotina</taxon>
        <taxon>Agaricomycetes</taxon>
        <taxon>Agaricomycetidae</taxon>
        <taxon>Agaricales</taxon>
        <taxon>Tricholomatineae</taxon>
        <taxon>Clitocybaceae</taxon>
        <taxon>Collybia</taxon>
    </lineage>
</organism>
<name>A0A9P5XSE2_9AGAR</name>
<gene>
    <name evidence="3" type="ORF">BDZ94DRAFT_1315940</name>
</gene>
<feature type="domain" description="DUF6533" evidence="2">
    <location>
        <begin position="21"/>
        <end position="65"/>
    </location>
</feature>
<dbReference type="InterPro" id="IPR045340">
    <property type="entry name" value="DUF6533"/>
</dbReference>
<keyword evidence="1" id="KW-0472">Membrane</keyword>
<sequence>MEAAPTELVLALLDDYVGVRYTNIAFLMLLLYDHALTFDLEVSRIWTLPWRMPKILFLINRYLIPPMLLCDFIAKWTAIPTILSIGTVEVMLILRVLAIYAHSKPMTRFLISLFACEMIAWVTLSVSVIARTSSVTNNKLFTGCLFSAPTYFYTVWIPPVIFECVLFCYVLGYGQ</sequence>
<feature type="transmembrane region" description="Helical" evidence="1">
    <location>
        <begin position="109"/>
        <end position="130"/>
    </location>
</feature>
<dbReference type="Pfam" id="PF20151">
    <property type="entry name" value="DUF6533"/>
    <property type="match status" value="1"/>
</dbReference>
<evidence type="ECO:0000313" key="3">
    <source>
        <dbReference type="EMBL" id="KAF9455697.1"/>
    </source>
</evidence>
<accession>A0A9P5XSE2</accession>